<feature type="domain" description="SpaA-like prealbumin fold" evidence="2">
    <location>
        <begin position="350"/>
        <end position="441"/>
    </location>
</feature>
<comment type="caution">
    <text evidence="3">The sequence shown here is derived from an EMBL/GenBank/DDBJ whole genome shotgun (WGS) entry which is preliminary data.</text>
</comment>
<feature type="domain" description="SpaA-like prealbumin fold" evidence="2">
    <location>
        <begin position="1625"/>
        <end position="1728"/>
    </location>
</feature>
<dbReference type="InterPro" id="IPR045826">
    <property type="entry name" value="SpaA_PFL_dom_2"/>
</dbReference>
<gene>
    <name evidence="3" type="ORF">FB473_001823</name>
</gene>
<feature type="domain" description="SpaA-like prealbumin fold" evidence="2">
    <location>
        <begin position="772"/>
        <end position="864"/>
    </location>
</feature>
<keyword evidence="4" id="KW-1185">Reference proteome</keyword>
<feature type="domain" description="SpaA-like prealbumin fold" evidence="2">
    <location>
        <begin position="671"/>
        <end position="762"/>
    </location>
</feature>
<feature type="domain" description="SpaA-like prealbumin fold" evidence="2">
    <location>
        <begin position="561"/>
        <end position="663"/>
    </location>
</feature>
<feature type="domain" description="SpaA-like prealbumin fold" evidence="2">
    <location>
        <begin position="982"/>
        <end position="1063"/>
    </location>
</feature>
<feature type="domain" description="SpaA-like prealbumin fold" evidence="2">
    <location>
        <begin position="1518"/>
        <end position="1619"/>
    </location>
</feature>
<name>A0ABX0SFJ9_9ACTN</name>
<sequence>MSIGCVSALMSSGLVLGSSVEPAAAAGTGTLSLYKAIENLSTGASEGDRTKWDVQAVNTDTDETFRANGLNGFQTKVIPSGEYQISELSTANTPPGYRFRDWNCGGTVYTDPSPIITLAENQSLTCTITNEAVQSTLTLRKVVDGGSAPASMWTLQALDGPTGVGGTANTPPVTNQPVRIGTYRLQESGGPAGGGYIAGSWDCEYVDHLGTTGDIPVNGNNQITIELDRAVTCTIVNTAEASGAQLTLVKQVESPAGQAHAPTDFTLTATPDGTGDVISGVTGSAQVSHVEVETGVGYTLSETGPAGYTASSWVCTDPAGSTFSLDGAVLTLDEGADVTCTIVNEFTGGWLTLTKQVVDSAQPATDWTLSATGTGGAAGVTVEGVTGADEVTRVPVPAGSYDLAEDGPTEGHTTDGFSCDGGITHVTSIAIASGDDITCAIVNVRSRTLTQLTLTKEVDNAGGGQLDKFDWGLRAEGGTQSTAISGRSGLNTVTYAFVSPGSYTLTEGAIGGVDVSGYELDGWTCVDSMEGQLPVTGAGKNVVDIAEGSQVTCTAHNVWQGSTITFRKQVINAPFGTHAPGEWELAVLSEDGTTTVLSGDGDGGTDGIERQSIAPGTYQLAEVDGPDGYDLQSYQCLGDGDSDADPTDDLVTVPPSTDVVCTVTNRSVTPTLTLVKDLDNTGGGTATVDDFTLKARGPGNAAISGQSNDPSVTQVELPPGEYVFSEDGPAGYAVDWYCTGGTSWNDDTEVAVLDVGQDMVCTATNTVQRPTLTLVKDLAGGPATAGDWELTADGPGAAHTGVTGDATVTDVEVDAGVYNLSEAAVDSSDPLLGGYAAGAWSCDDGTLDGSQLTLEPGDDATCTITNTWQGGTLTLVKVVDDGQVIPPGNAQPGDWTLTADGPVLVEGPGDSAQVVSQPVPAGEYDLSESLTADPVDEDYQAGDWTCTGSGFSLATGDPGQGLLTIESGVDAEVTCTLTNLFQPPHLTLAKTVVGGGPLPDTDDWTLAFDGAASGTGVTGDAPITGIAVGSGTYQLSETASDSAAAEGYETGAWSCTGGTVDDNGDGTAELTLAPDDLDVVCSVTNTWTGSSLTLIKEVDDGGEIANPVGVPSDWDLIAESDDDLLRVTGTGTGFVLPGSYELYEELVGEADDDYQPGTWECTTAAGTVLVPGASGEAVLTIDAGANADITCTLSNLLRPPHLTLVKHVTGGPLDDLADWTLTASGGNDPIVLSAPANDPTLIGHAVGGGVFGLSETPTDPAASTDGYTTTGWSCDGGTLEDNGDGTAELELDSAGDLEVTCEITNTWTGGTLTLVKEVDDGSNGPGNDSGNWTLTAAGPATVTGAGDSTDIVDQFVPAGDYTLSEDVTADDEPGDADEYQASSWTCVGGALTDDVVAVASGADVTCTIVNQFLPPHLTLVKEVVGGGPASSPDDWPLSYDGGSGQGTGVTGDPAVTDVAVGSGVVTLSEQPVEGYEAGSWSCVGAQNSPTSLGAGTATIGLATGDTDVTCTITNEWTGASLTLSKIVDNGQEMPAVPGSPEDWTLTAAGEDDQLEVDGSGSGFVLSGSYELSEAANTTVDPEYRPGQWQCTGSGFSLTTGQPGTGDLELEPGAVVACTLSNLYDPPHLTLRKIVDGGPLPTTADWTLQFVEEGGEGAWGRTGDAEITGVAVGAGTYTLSEQPTNSSASTSGYVSSGWSCDSVSPAEPGPDGTATVTLGEDDLDVTCTITNTWQGGTLTLVKQVDGGTAAPGDWTLTAQDEEGGITAQGTSGQPSVTSLPVLAGAYTLSEAANSTEAPLNQYAAGAWSCTGGSLNGSVVQVQTGADVRCTITNTFDPPTLTLVKQVEGGSAQSGSSQLRV</sequence>
<feature type="domain" description="SpaA-like prealbumin fold" evidence="2">
    <location>
        <begin position="135"/>
        <end position="235"/>
    </location>
</feature>
<feature type="domain" description="SpaA-like prealbumin fold" evidence="2">
    <location>
        <begin position="29"/>
        <end position="128"/>
    </location>
</feature>
<feature type="domain" description="SpaA-like prealbumin fold" evidence="2">
    <location>
        <begin position="1734"/>
        <end position="1830"/>
    </location>
</feature>
<evidence type="ECO:0000313" key="4">
    <source>
        <dbReference type="Proteomes" id="UP000749311"/>
    </source>
</evidence>
<feature type="domain" description="SpaA-like prealbumin fold" evidence="2">
    <location>
        <begin position="1090"/>
        <end position="1193"/>
    </location>
</feature>
<reference evidence="3 4" key="1">
    <citation type="submission" date="2020-02" db="EMBL/GenBank/DDBJ databases">
        <title>Sequencing the genomes of 1000 actinobacteria strains.</title>
        <authorList>
            <person name="Klenk H.-P."/>
        </authorList>
    </citation>
    <scope>NUCLEOTIDE SEQUENCE [LARGE SCALE GENOMIC DNA]</scope>
    <source>
        <strain evidence="3 4">DSM 19609</strain>
    </source>
</reference>
<proteinExistence type="predicted"/>
<evidence type="ECO:0000256" key="1">
    <source>
        <dbReference type="SAM" id="MobiDB-lite"/>
    </source>
</evidence>
<dbReference type="Proteomes" id="UP000749311">
    <property type="component" value="Unassembled WGS sequence"/>
</dbReference>
<evidence type="ECO:0000313" key="3">
    <source>
        <dbReference type="EMBL" id="NIH57178.1"/>
    </source>
</evidence>
<dbReference type="Pfam" id="PF19403">
    <property type="entry name" value="SpaA_2"/>
    <property type="match status" value="17"/>
</dbReference>
<accession>A0ABX0SFJ9</accession>
<protein>
    <recommendedName>
        <fullName evidence="2">SpaA-like prealbumin fold domain-containing protein</fullName>
    </recommendedName>
</protein>
<dbReference type="RefSeq" id="WP_167166662.1">
    <property type="nucleotide sequence ID" value="NZ_BAAAOO010000008.1"/>
</dbReference>
<evidence type="ECO:0000259" key="2">
    <source>
        <dbReference type="Pfam" id="PF19403"/>
    </source>
</evidence>
<organism evidence="3 4">
    <name type="scientific">Brooklawnia cerclae</name>
    <dbReference type="NCBI Taxonomy" id="349934"/>
    <lineage>
        <taxon>Bacteria</taxon>
        <taxon>Bacillati</taxon>
        <taxon>Actinomycetota</taxon>
        <taxon>Actinomycetes</taxon>
        <taxon>Propionibacteriales</taxon>
        <taxon>Propionibacteriaceae</taxon>
        <taxon>Brooklawnia</taxon>
    </lineage>
</organism>
<feature type="domain" description="SpaA-like prealbumin fold" evidence="2">
    <location>
        <begin position="1199"/>
        <end position="1282"/>
    </location>
</feature>
<feature type="domain" description="SpaA-like prealbumin fold" evidence="2">
    <location>
        <begin position="450"/>
        <end position="554"/>
    </location>
</feature>
<dbReference type="EMBL" id="JAAMOZ010000001">
    <property type="protein sequence ID" value="NIH57178.1"/>
    <property type="molecule type" value="Genomic_DNA"/>
</dbReference>
<feature type="domain" description="SpaA-like prealbumin fold" evidence="2">
    <location>
        <begin position="243"/>
        <end position="342"/>
    </location>
</feature>
<feature type="compositionally biased region" description="Low complexity" evidence="1">
    <location>
        <begin position="1685"/>
        <end position="1698"/>
    </location>
</feature>
<feature type="domain" description="SpaA-like prealbumin fold" evidence="2">
    <location>
        <begin position="1310"/>
        <end position="1408"/>
    </location>
</feature>
<feature type="domain" description="SpaA-like prealbumin fold" evidence="2">
    <location>
        <begin position="870"/>
        <end position="977"/>
    </location>
</feature>
<feature type="region of interest" description="Disordered" evidence="1">
    <location>
        <begin position="1680"/>
        <end position="1712"/>
    </location>
</feature>
<feature type="domain" description="SpaA-like prealbumin fold" evidence="2">
    <location>
        <begin position="1414"/>
        <end position="1512"/>
    </location>
</feature>